<organism evidence="2 3">
    <name type="scientific">Vittaforma corneae (strain ATCC 50505)</name>
    <name type="common">Microsporidian parasite</name>
    <name type="synonym">Nosema corneum</name>
    <dbReference type="NCBI Taxonomy" id="993615"/>
    <lineage>
        <taxon>Eukaryota</taxon>
        <taxon>Fungi</taxon>
        <taxon>Fungi incertae sedis</taxon>
        <taxon>Microsporidia</taxon>
        <taxon>Nosematidae</taxon>
        <taxon>Vittaforma</taxon>
    </lineage>
</organism>
<dbReference type="GeneID" id="19882130"/>
<evidence type="ECO:0000256" key="1">
    <source>
        <dbReference type="SAM" id="MobiDB-lite"/>
    </source>
</evidence>
<gene>
    <name evidence="2" type="ORF">VICG_01419</name>
</gene>
<feature type="region of interest" description="Disordered" evidence="1">
    <location>
        <begin position="544"/>
        <end position="594"/>
    </location>
</feature>
<evidence type="ECO:0000313" key="2">
    <source>
        <dbReference type="EMBL" id="ELA41555.1"/>
    </source>
</evidence>
<dbReference type="Proteomes" id="UP000011082">
    <property type="component" value="Unassembled WGS sequence"/>
</dbReference>
<dbReference type="AlphaFoldDB" id="L2GM31"/>
<dbReference type="VEuPathDB" id="MicrosporidiaDB:VICG_01419"/>
<dbReference type="HOGENOM" id="CLU_459421_0_0_1"/>
<name>L2GM31_VITCO</name>
<proteinExistence type="predicted"/>
<sequence>MFLFVLLVQAATFINQVAVEYKKTPLTRSAYNLFGITTLKAHGHVSFCTRDGDVMLSEIHSPSKVHNIHLFIEDRGILENSSFVKQNSRTKEFFIENLDAPVDRITLSSLYFRRILEKEYPSIKSSPVSLVVSGRDYYTPEQSMDLATVFSSISSDVKVIPESLAACIKYSCEMSDNTEEKHFYLNLRGSKPVCSLYSIKKEEGKTTIMYEEPKDLENFECIADYEIEAEVAKYVISNIKSDDTWRNVAFLPFENGTDKSHYADVQQNVSDFIKNMSDGFDTLNILQILIRKISDDSLDGSIIEKSLDIEKFKCNFNSMGCSKMPTSIPEGYKKYLISDIKRTDACFEGFFEVPYDRVLDGLLQAHSPAFVLSDPRVVVKGHATSVALDKIEGELSLRRTVLKDIVQNFSELRKTLTYVEEAEVEPILSLFKEDLANLHILKEIKKAYEGLQSLSIKRIANAVLKDSYLQELRNRISEAKDLEKNFPEDVPVSFRENLASYCAETENWINANESKDDALSEIQRRSSMLSAHIKLIRSTAKKIEEEKAMQKEQQTESNKDERLGGIPEKEKDVATEAEKEEEKRKTMETKQDTL</sequence>
<reference evidence="3" key="1">
    <citation type="submission" date="2011-05" db="EMBL/GenBank/DDBJ databases">
        <title>The genome sequence of Vittaforma corneae strain ATCC 50505.</title>
        <authorList>
            <consortium name="The Broad Institute Genome Sequencing Platform"/>
            <person name="Cuomo C."/>
            <person name="Didier E."/>
            <person name="Bowers L."/>
            <person name="Young S.K."/>
            <person name="Zeng Q."/>
            <person name="Gargeya S."/>
            <person name="Fitzgerald M."/>
            <person name="Haas B."/>
            <person name="Abouelleil A."/>
            <person name="Alvarado L."/>
            <person name="Arachchi H.M."/>
            <person name="Berlin A."/>
            <person name="Chapman S.B."/>
            <person name="Gearin G."/>
            <person name="Goldberg J."/>
            <person name="Griggs A."/>
            <person name="Gujja S."/>
            <person name="Hansen M."/>
            <person name="Heiman D."/>
            <person name="Howarth C."/>
            <person name="Larimer J."/>
            <person name="Lui A."/>
            <person name="MacDonald P.J.P."/>
            <person name="McCowen C."/>
            <person name="Montmayeur A."/>
            <person name="Murphy C."/>
            <person name="Neiman D."/>
            <person name="Pearson M."/>
            <person name="Priest M."/>
            <person name="Roberts A."/>
            <person name="Saif S."/>
            <person name="Shea T."/>
            <person name="Sisk P."/>
            <person name="Stolte C."/>
            <person name="Sykes S."/>
            <person name="Wortman J."/>
            <person name="Nusbaum C."/>
            <person name="Birren B."/>
        </authorList>
    </citation>
    <scope>NUCLEOTIDE SEQUENCE [LARGE SCALE GENOMIC DNA]</scope>
    <source>
        <strain evidence="3">ATCC 50505</strain>
    </source>
</reference>
<dbReference type="EMBL" id="JH370142">
    <property type="protein sequence ID" value="ELA41555.1"/>
    <property type="molecule type" value="Genomic_DNA"/>
</dbReference>
<dbReference type="RefSeq" id="XP_007604865.1">
    <property type="nucleotide sequence ID" value="XM_007604803.1"/>
</dbReference>
<dbReference type="InParanoid" id="L2GM31"/>
<keyword evidence="3" id="KW-1185">Reference proteome</keyword>
<evidence type="ECO:0000313" key="3">
    <source>
        <dbReference type="Proteomes" id="UP000011082"/>
    </source>
</evidence>
<protein>
    <submittedName>
        <fullName evidence="2">Uncharacterized protein</fullName>
    </submittedName>
</protein>
<accession>L2GM31</accession>